<evidence type="ECO:0000313" key="4">
    <source>
        <dbReference type="Proteomes" id="UP000553756"/>
    </source>
</evidence>
<sequence>MTMSDATTHNTADMANTTETEPLELGVIDDLDSLISIQPDATVSRTVMSQEGGNVVLFSFDKGQELSEHTAAMPVFVQTLKGRLTITGNGKTTELTPGGLVYFPTRIPHTVYAEEPSVMMLTMITPARKA</sequence>
<gene>
    <name evidence="3" type="ORF">G1C94_0443</name>
</gene>
<dbReference type="PANTHER" id="PTHR37694">
    <property type="entry name" value="SLR8022 PROTEIN"/>
    <property type="match status" value="1"/>
</dbReference>
<proteinExistence type="predicted"/>
<dbReference type="SUPFAM" id="SSF51182">
    <property type="entry name" value="RmlC-like cupins"/>
    <property type="match status" value="1"/>
</dbReference>
<keyword evidence="4" id="KW-1185">Reference proteome</keyword>
<dbReference type="PANTHER" id="PTHR37694:SF1">
    <property type="entry name" value="SLR8022 PROTEIN"/>
    <property type="match status" value="1"/>
</dbReference>
<accession>A0ABX1SYF2</accession>
<evidence type="ECO:0000256" key="1">
    <source>
        <dbReference type="SAM" id="MobiDB-lite"/>
    </source>
</evidence>
<dbReference type="InterPro" id="IPR014710">
    <property type="entry name" value="RmlC-like_jellyroll"/>
</dbReference>
<protein>
    <recommendedName>
        <fullName evidence="2">Cupin type-2 domain-containing protein</fullName>
    </recommendedName>
</protein>
<dbReference type="EMBL" id="JAAIIJ010000004">
    <property type="protein sequence ID" value="NMN01822.1"/>
    <property type="molecule type" value="Genomic_DNA"/>
</dbReference>
<feature type="domain" description="Cupin type-2" evidence="2">
    <location>
        <begin position="57"/>
        <end position="124"/>
    </location>
</feature>
<dbReference type="Pfam" id="PF07883">
    <property type="entry name" value="Cupin_2"/>
    <property type="match status" value="1"/>
</dbReference>
<dbReference type="Gene3D" id="2.60.120.10">
    <property type="entry name" value="Jelly Rolls"/>
    <property type="match status" value="1"/>
</dbReference>
<feature type="compositionally biased region" description="Polar residues" evidence="1">
    <location>
        <begin position="1"/>
        <end position="20"/>
    </location>
</feature>
<dbReference type="CDD" id="cd02230">
    <property type="entry name" value="cupin_HP0902-like"/>
    <property type="match status" value="1"/>
</dbReference>
<dbReference type="InterPro" id="IPR011051">
    <property type="entry name" value="RmlC_Cupin_sf"/>
</dbReference>
<organism evidence="3 4">
    <name type="scientific">Bifidobacterium panos</name>
    <dbReference type="NCBI Taxonomy" id="2675321"/>
    <lineage>
        <taxon>Bacteria</taxon>
        <taxon>Bacillati</taxon>
        <taxon>Actinomycetota</taxon>
        <taxon>Actinomycetes</taxon>
        <taxon>Bifidobacteriales</taxon>
        <taxon>Bifidobacteriaceae</taxon>
        <taxon>Bifidobacterium</taxon>
    </lineage>
</organism>
<evidence type="ECO:0000313" key="3">
    <source>
        <dbReference type="EMBL" id="NMN01822.1"/>
    </source>
</evidence>
<comment type="caution">
    <text evidence="3">The sequence shown here is derived from an EMBL/GenBank/DDBJ whole genome shotgun (WGS) entry which is preliminary data.</text>
</comment>
<reference evidence="3 4" key="1">
    <citation type="submission" date="2020-02" db="EMBL/GenBank/DDBJ databases">
        <title>Characterization of phylogenetic diversity of novel bifidobacterial species isolated in Czech ZOOs.</title>
        <authorList>
            <person name="Lugli G.A."/>
            <person name="Vera N.B."/>
            <person name="Ventura M."/>
        </authorList>
    </citation>
    <scope>NUCLEOTIDE SEQUENCE [LARGE SCALE GENOMIC DNA]</scope>
    <source>
        <strain evidence="3 4">DSM 109963</strain>
    </source>
</reference>
<dbReference type="Proteomes" id="UP000553756">
    <property type="component" value="Unassembled WGS sequence"/>
</dbReference>
<name>A0ABX1SYF2_9BIFI</name>
<evidence type="ECO:0000259" key="2">
    <source>
        <dbReference type="Pfam" id="PF07883"/>
    </source>
</evidence>
<feature type="region of interest" description="Disordered" evidence="1">
    <location>
        <begin position="1"/>
        <end position="23"/>
    </location>
</feature>
<dbReference type="InterPro" id="IPR013096">
    <property type="entry name" value="Cupin_2"/>
</dbReference>